<feature type="compositionally biased region" description="Low complexity" evidence="6">
    <location>
        <begin position="1364"/>
        <end position="1373"/>
    </location>
</feature>
<comment type="caution">
    <text evidence="7">The sequence shown here is derived from an EMBL/GenBank/DDBJ whole genome shotgun (WGS) entry which is preliminary data.</text>
</comment>
<dbReference type="GO" id="GO:0072686">
    <property type="term" value="C:mitotic spindle"/>
    <property type="evidence" value="ECO:0007669"/>
    <property type="project" value="TreeGrafter"/>
</dbReference>
<feature type="compositionally biased region" description="Low complexity" evidence="6">
    <location>
        <begin position="2475"/>
        <end position="2494"/>
    </location>
</feature>
<feature type="compositionally biased region" description="Basic and acidic residues" evidence="6">
    <location>
        <begin position="3643"/>
        <end position="3657"/>
    </location>
</feature>
<feature type="region of interest" description="Disordered" evidence="6">
    <location>
        <begin position="38"/>
        <end position="57"/>
    </location>
</feature>
<keyword evidence="2" id="KW-0963">Cytoplasm</keyword>
<reference evidence="7 8" key="1">
    <citation type="journal article" date="2021" name="Sci. Rep.">
        <title>Genome sequencing of the multicellular alga Astrephomene provides insights into convergent evolution of germ-soma differentiation.</title>
        <authorList>
            <person name="Yamashita S."/>
            <person name="Yamamoto K."/>
            <person name="Matsuzaki R."/>
            <person name="Suzuki S."/>
            <person name="Yamaguchi H."/>
            <person name="Hirooka S."/>
            <person name="Minakuchi Y."/>
            <person name="Miyagishima S."/>
            <person name="Kawachi M."/>
            <person name="Toyoda A."/>
            <person name="Nozaki H."/>
        </authorList>
    </citation>
    <scope>NUCLEOTIDE SEQUENCE [LARGE SCALE GENOMIC DNA]</scope>
    <source>
        <strain evidence="7 8">NIES-4017</strain>
    </source>
</reference>
<feature type="coiled-coil region" evidence="5">
    <location>
        <begin position="4741"/>
        <end position="4768"/>
    </location>
</feature>
<feature type="region of interest" description="Disordered" evidence="6">
    <location>
        <begin position="6404"/>
        <end position="6426"/>
    </location>
</feature>
<feature type="region of interest" description="Disordered" evidence="6">
    <location>
        <begin position="2615"/>
        <end position="2705"/>
    </location>
</feature>
<feature type="coiled-coil region" evidence="5">
    <location>
        <begin position="5548"/>
        <end position="5603"/>
    </location>
</feature>
<organism evidence="7 8">
    <name type="scientific">Astrephomene gubernaculifera</name>
    <dbReference type="NCBI Taxonomy" id="47775"/>
    <lineage>
        <taxon>Eukaryota</taxon>
        <taxon>Viridiplantae</taxon>
        <taxon>Chlorophyta</taxon>
        <taxon>core chlorophytes</taxon>
        <taxon>Chlorophyceae</taxon>
        <taxon>CS clade</taxon>
        <taxon>Chlamydomonadales</taxon>
        <taxon>Astrephomenaceae</taxon>
        <taxon>Astrephomene</taxon>
    </lineage>
</organism>
<feature type="region of interest" description="Disordered" evidence="6">
    <location>
        <begin position="3603"/>
        <end position="3679"/>
    </location>
</feature>
<feature type="compositionally biased region" description="Low complexity" evidence="6">
    <location>
        <begin position="1459"/>
        <end position="1469"/>
    </location>
</feature>
<feature type="compositionally biased region" description="Low complexity" evidence="6">
    <location>
        <begin position="2092"/>
        <end position="2104"/>
    </location>
</feature>
<feature type="compositionally biased region" description="Polar residues" evidence="6">
    <location>
        <begin position="3547"/>
        <end position="3562"/>
    </location>
</feature>
<keyword evidence="5" id="KW-0175">Coiled coil</keyword>
<feature type="coiled-coil region" evidence="5">
    <location>
        <begin position="5250"/>
        <end position="5433"/>
    </location>
</feature>
<feature type="coiled-coil region" evidence="5">
    <location>
        <begin position="382"/>
        <end position="463"/>
    </location>
</feature>
<feature type="region of interest" description="Disordered" evidence="6">
    <location>
        <begin position="4996"/>
        <end position="5023"/>
    </location>
</feature>
<feature type="region of interest" description="Disordered" evidence="6">
    <location>
        <begin position="596"/>
        <end position="617"/>
    </location>
</feature>
<feature type="coiled-coil region" evidence="5">
    <location>
        <begin position="5964"/>
        <end position="5991"/>
    </location>
</feature>
<feature type="compositionally biased region" description="Polar residues" evidence="6">
    <location>
        <begin position="2498"/>
        <end position="2507"/>
    </location>
</feature>
<feature type="region of interest" description="Disordered" evidence="6">
    <location>
        <begin position="1025"/>
        <end position="1045"/>
    </location>
</feature>
<feature type="compositionally biased region" description="Polar residues" evidence="6">
    <location>
        <begin position="867"/>
        <end position="894"/>
    </location>
</feature>
<dbReference type="GO" id="GO:0090307">
    <property type="term" value="P:mitotic spindle assembly"/>
    <property type="evidence" value="ECO:0007669"/>
    <property type="project" value="TreeGrafter"/>
</dbReference>
<comment type="subcellular location">
    <subcellularLocation>
        <location evidence="1">Cytoplasm</location>
        <location evidence="1">Cytoskeleton</location>
    </subcellularLocation>
</comment>
<dbReference type="Proteomes" id="UP001054857">
    <property type="component" value="Unassembled WGS sequence"/>
</dbReference>
<feature type="region of interest" description="Disordered" evidence="6">
    <location>
        <begin position="4031"/>
        <end position="4051"/>
    </location>
</feature>
<dbReference type="EMBL" id="BMAR01000001">
    <property type="protein sequence ID" value="GFR40075.1"/>
    <property type="molecule type" value="Genomic_DNA"/>
</dbReference>
<feature type="compositionally biased region" description="Gly residues" evidence="6">
    <location>
        <begin position="5761"/>
        <end position="5770"/>
    </location>
</feature>
<evidence type="ECO:0000256" key="1">
    <source>
        <dbReference type="ARBA" id="ARBA00004245"/>
    </source>
</evidence>
<feature type="region of interest" description="Disordered" evidence="6">
    <location>
        <begin position="6276"/>
        <end position="6389"/>
    </location>
</feature>
<feature type="compositionally biased region" description="Polar residues" evidence="6">
    <location>
        <begin position="2639"/>
        <end position="2648"/>
    </location>
</feature>
<feature type="region of interest" description="Disordered" evidence="6">
    <location>
        <begin position="3546"/>
        <end position="3565"/>
    </location>
</feature>
<feature type="region of interest" description="Disordered" evidence="6">
    <location>
        <begin position="3249"/>
        <end position="3535"/>
    </location>
</feature>
<feature type="region of interest" description="Disordered" evidence="6">
    <location>
        <begin position="1193"/>
        <end position="1232"/>
    </location>
</feature>
<dbReference type="GO" id="GO:0008574">
    <property type="term" value="F:plus-end-directed microtubule motor activity"/>
    <property type="evidence" value="ECO:0007669"/>
    <property type="project" value="TreeGrafter"/>
</dbReference>
<feature type="coiled-coil region" evidence="5">
    <location>
        <begin position="5174"/>
        <end position="5201"/>
    </location>
</feature>
<feature type="coiled-coil region" evidence="5">
    <location>
        <begin position="2793"/>
        <end position="2893"/>
    </location>
</feature>
<evidence type="ECO:0000313" key="8">
    <source>
        <dbReference type="Proteomes" id="UP001054857"/>
    </source>
</evidence>
<feature type="region of interest" description="Disordered" evidence="6">
    <location>
        <begin position="5749"/>
        <end position="5770"/>
    </location>
</feature>
<keyword evidence="8" id="KW-1185">Reference proteome</keyword>
<proteinExistence type="predicted"/>
<feature type="coiled-coil region" evidence="5">
    <location>
        <begin position="232"/>
        <end position="266"/>
    </location>
</feature>
<feature type="region of interest" description="Disordered" evidence="6">
    <location>
        <begin position="1459"/>
        <end position="1479"/>
    </location>
</feature>
<feature type="compositionally biased region" description="Low complexity" evidence="6">
    <location>
        <begin position="2660"/>
        <end position="2669"/>
    </location>
</feature>
<feature type="coiled-coil region" evidence="5">
    <location>
        <begin position="2278"/>
        <end position="2305"/>
    </location>
</feature>
<evidence type="ECO:0000256" key="2">
    <source>
        <dbReference type="ARBA" id="ARBA00022490"/>
    </source>
</evidence>
<protein>
    <submittedName>
        <fullName evidence="7">Uncharacterized protein</fullName>
    </submittedName>
</protein>
<dbReference type="PANTHER" id="PTHR47970:SF12">
    <property type="entry name" value="KINESIN FAMILY MEMBER 11"/>
    <property type="match status" value="1"/>
</dbReference>
<feature type="region of interest" description="Disordered" evidence="6">
    <location>
        <begin position="1364"/>
        <end position="1385"/>
    </location>
</feature>
<feature type="region of interest" description="Disordered" evidence="6">
    <location>
        <begin position="916"/>
        <end position="948"/>
    </location>
</feature>
<evidence type="ECO:0000256" key="3">
    <source>
        <dbReference type="ARBA" id="ARBA00023175"/>
    </source>
</evidence>
<evidence type="ECO:0000256" key="4">
    <source>
        <dbReference type="ARBA" id="ARBA00023212"/>
    </source>
</evidence>
<feature type="region of interest" description="Disordered" evidence="6">
    <location>
        <begin position="3937"/>
        <end position="3972"/>
    </location>
</feature>
<feature type="compositionally biased region" description="Basic and acidic residues" evidence="6">
    <location>
        <begin position="3362"/>
        <end position="3372"/>
    </location>
</feature>
<feature type="coiled-coil region" evidence="5">
    <location>
        <begin position="4280"/>
        <end position="4307"/>
    </location>
</feature>
<evidence type="ECO:0000313" key="7">
    <source>
        <dbReference type="EMBL" id="GFR40075.1"/>
    </source>
</evidence>
<keyword evidence="4" id="KW-0206">Cytoskeleton</keyword>
<feature type="region of interest" description="Disordered" evidence="6">
    <location>
        <begin position="867"/>
        <end position="896"/>
    </location>
</feature>
<keyword evidence="3" id="KW-0505">Motor protein</keyword>
<feature type="compositionally biased region" description="Low complexity" evidence="6">
    <location>
        <begin position="4031"/>
        <end position="4042"/>
    </location>
</feature>
<feature type="compositionally biased region" description="Acidic residues" evidence="6">
    <location>
        <begin position="3658"/>
        <end position="3672"/>
    </location>
</feature>
<feature type="coiled-coil region" evidence="5">
    <location>
        <begin position="5784"/>
        <end position="5811"/>
    </location>
</feature>
<feature type="region of interest" description="Disordered" evidence="6">
    <location>
        <begin position="6125"/>
        <end position="6172"/>
    </location>
</feature>
<feature type="region of interest" description="Disordered" evidence="6">
    <location>
        <begin position="4883"/>
        <end position="4911"/>
    </location>
</feature>
<dbReference type="GO" id="GO:0051231">
    <property type="term" value="P:spindle elongation"/>
    <property type="evidence" value="ECO:0007669"/>
    <property type="project" value="TreeGrafter"/>
</dbReference>
<feature type="compositionally biased region" description="Polar residues" evidence="6">
    <location>
        <begin position="1805"/>
        <end position="1815"/>
    </location>
</feature>
<feature type="region of interest" description="Disordered" evidence="6">
    <location>
        <begin position="6046"/>
        <end position="6086"/>
    </location>
</feature>
<evidence type="ECO:0000256" key="6">
    <source>
        <dbReference type="SAM" id="MobiDB-lite"/>
    </source>
</evidence>
<sequence length="6945" mass="725777">MEPTAAAGQLVVASDIRTSLFKRALTLLDDVHAGLEEFSFGPLQPNDGPVDIPDEPRHEQPQLALVPARATPHADPSHAGALAPQSGDDILGRVLASLVQGRTNTAKRAVDAVAQIHSEIDSLLTAFERDYPPMPAGASSRVWDLGASIDATLCQPSEEVLRMAAATTSAAARFRLRAAEAAQLALQTYDNAAKQAAIAAQATTRALEMQLVAEQHSASGNLAQALDAIRQANRLRDESVEAARNSQQLQQQYLRHRREAQEAHAQADAAMRHAYSLERDALRSSSESASRAHAKWKERHDRLFRQTEELQTQAVSWEGQAEAAAARAQLAQQQADAQMAAGNYDLGNALMEEAIRAQEQVGYARAQATAAREAYQRLMPDVRTARERMEVAERQLQELSQRQTLLQDATSKQRKDRLQEEADELEALCSAAESAAALHEELVQVYEERLAQDQEQYNALLGDGKAAEADALAVHINTWQELLEVARQNRDVSRTEATNMKARLQELSNLAVRDVPAADLEENPAEEFVQLKVAQDREARATQAAALLARELAANPLHEPPADPAQSVESTGSSSDGLLLQTELHHQRSARLAQQLHSERRRLAEAELSSPGEDRPADAQAEALLDSMAVSHLVGTLETTRLLQLWKQRSDQAASSAEEMRKTWAALEQDASTKADEAVRLEEQALALEHAGNAEEAASTMARADALHRMSEQLRVEADKAKAVLHVREKAAMDAQTQSRFLVQGLHDVEHAAERLQEELRQRGYDMGAQQELGMSASQPSLTAVPRHLQQSQGGMRTLADEMSTVMMASPSMLSRDTSSVSLNASFGHSVAGTARARDATSAGCGGQLSEDSALGTGRESVFWDQATSGQQMSAREQGASSPGTQGLGPNSGASAADMLSQGERLANLMQHLESRAPTVAASSTSPERAPGSDLLAPDRSRAAGGAAGQDSQLARLLQQLQLQASTTHGVDLVASGLTAENAAALAQAAGSGDGSSLPGQAASLARLMQQLESHAPIGEPISFEVPQESGAAPPQPAGRATGGISGQDARLLELAEKLASQASAVQALEHAGSGATVEFGAPLPDIRSGTADSVVAHDTGLARLMQQLESQGPAGAPASFLPGVDSGATLPQLGSAATVGLFEPELHSARLIRRSESQAAAADLENSGQIGSRQVLSAQRAGGLEGVLEQDTNEQQPGEHAAAAPASREPGVDAGSEQYLQDNDSGRGIGATGQDQRLAALQQLLDSNATGSAPEGSGLAMGDGLHAPLLSGGMVGPVGPGASQPPGRDGATGQDARFMALQQLLGSHAAGDPASDVGLDATVPNQHTGGRGAIPGQVMGVAALKQLLGSQPAAIASSDAGAAAGPWASLPSQQSGGSGRDPGQDVRMARLQQLLGSSAAADAGLGDQGSLGDTELRWLQQLSGGGSAPSPEQEASLAGLQQLLGLSGAEATLGSAQAAVGSGSSSHQQRQRDGSVAGQDPRLVMLKQLLESQATADALVGSEVTVGSGASRPYQQSSGGIDTDTRLAALAQLLQSPAAQAAGGVSGLSVGQGLSTLQRHDGGISGASSQGAHAASLGQRVEPHAAAGGSVGSGLAANLDTFLPHHQSEGAGGGQGNEMSGAVLATNLVTSLPPKQSGDADGNHEQATRLAVVERLLGAHATAASSGDMVIMSVGSNASSALQQSGGADVVPGQDARLAAAMQQHGSREAAGVYGNPGLTVEQASAAPYQQSGGSGGASAQDMPLLAPQQLLGPQAAAAASDMPAARHMEQFGLRAPSEGLRATGPASDGQGTGAGSLAPGQASHKTGNDTSVGVAQQDERLAKLLQELGPQAPGVLSADAGMGSDGVAKLAELLRAQASSGDNGSASGTVGPGASLLLQRSGASNVNPGQDANLARLAQLLGPNPSLGDPLASGLGESLLQQWSEAAGSNPELAMMTRALEHHASVGAARSAAGLSAASEASSSIPQQSSAGHDEVGHDSRIARLAEVLKSQQASEAGPSRAGSLLPGQLSGTTSSSHGRDTRLLQLVQALESQDPERGRVGSGYAVGPHAETAFLGSGGSGGGAGQDLRLTHLMQQLETQQGADGLDGSGRAAGSRPAGSAGSIGGSAVQEGRLGSLVRELESQAGMPRPEVPSNRWDGHAALAFALQASTIDDSVLAAASSSLAVSQAKTRECLGLVQAQRQTDDERQTRLQELLAALPPDKAPTEVVERAAQRCEAVAAASNLAESALTIQANSHDALVLSLSAYRRALAGQKAATEAARSAGAEAAALGSQAEEARHLDDELLQHVQRLEAELSVFEAQGSTAQALTTQFELQRTRNKHAEVGARASQLSAAHTAAQQRAEQAELKEIEATANVETLNKMVEILAEAANEADAGVQHALEGYTFAVSALNLGAQTDLANLDPGAAAAGAAVISDADVQQHLERHADSTARAQQCVAATRRLQEVADAECVAGKNRVVAAVEQAARSRAATQGGQGAQPVQGAARQAPGHGSSGTQLTTAGQGSMRLPDSVSQAGFGSQAGPFHAAPADSSLVTTTVATDARSHAAMSGQLSVGSSFLTSQLASGPLQSNELVAALPSGGQLRHGSSLSSTASVAAQDLQVAAGDSTSGYLARETPGVPGSLAAGGSAGLQDMSGGQQASTGSGPAAGRQVTTLAPGAASGPASNAHEPITGRPTRSGPPGPSVCNSADYPSHPDSQLFSPSDAEAALQLWFSDPEDQPRRARSDDLARRSALLAAALAKLPDDTIQGVLAVEAEMASLNGMHEQQLLGQLGHSARAAENDRPQADDAERLARQRELLAAQLQHAEEQLEAVRVQQSSLDNASPAEVQASHDRMQYHEHRIAMLQQALQACEQLDASKSALQQTRAEVEAVELEARRCEKEASVLTKAAEAYGAAASDLERASNEAPGQAGTGAALQERLDFVRGISTRIAQRQQQIKQRADASQRRHRQLVEKIASEESAVELREQWLEQAEKAADTAAAAIAWEDRLTTARLELQELEAPIAEQQDKAKAAAGLAHTMASAAAQHRKQAGDLARQAAEQRDKSRRMAASGRRQEAEACSSIADSLQQQADGLLAQAVQMEGDAQKLRAEAQELGQAAEQGKARAAVHADVLEQVSAAHNLSVSMLQWQRTAANKLQEASQKQTATAQQQQALAEAEKELAAMEAQKAGSNGSSKLRPDELATHMINVARAKQQASLMRTTLRAAQQQLEQDRDAAVAAARQAAKAEAQRAQLEPRIAELEQQAHEADADAAASSAPEDESAGDTAAPEVGDAQDDVIRGSPRETPFVSPHGELPGRISGGPLQTGSAGRGSPVLTHSAPAGPLSAANTGARDLKASAPPQLTLPRTSVEYLQHSESPDGSDKAEAEDMPGVQLQRNRGVPAARYASIDLKPQRNLPDDAGLGSPIGSSGGGSSSLAPGSGSHRGPHGALAARQAPHAGLSSRNLAKAAVGSSPLARIRLGAKGNSSLMRTPQVGHGTAGVPALGGPSAGASPLASPTRHTSRAASRMLGARDGAQLPEDEEACSPSSLAAGLPRALLQIPSLSGPHQDSPLSQSLVIPGSPDGIGAQAVGTAGALLEKVAGKSLRPLSHITQSVALLASKQGRDSVRTTEDGHQRAATTTGSVANDDPGQRAGTSAKEDRRVSKADVGDDNKDEEEQHDQDAEAEPDTKMYRTVKQRLDELGGRVTSLRRQSDAANAAAELMCRKQDQLRMDRSATRDADEEQRAALLDHGDAMIRLKEAEAAWCQKQADLLEDEATACQDAVQYAVVDWHLRREAQRLEARCTVLSGKAQAKAVDAQGHETDAADALECITLATARGARLGRAYAASLEQQNLTQFMEEQRARVQVARRRAAESRAEAAQIAAMAKKTVAGQLLCEKKTQCNKALYQSAVELAEAYGQSAKMAALVQRYRLLSLKAAADAAADRVQQLGGATPDSMQSPDALPPAKPRGTASQLPRSPQPQPEVLDGIARLTGDTADAIQQYLDEVADGSSEAMHVLRKRMGQLSMLLQLYQSSHDAEDYVAGASDGGAVSSSGTSQQQQPLSEAAKRAGRIAAAEKALLDLDRACAFASELRTMCVEAAGAHAALCDARSEPNAIQMQLMGQKAANLPLDQEEIDKQQHRVADLEVQVPLARDQLSAALQVAEYRQAAAQLAEAQQNLQYAATVASDAGKGLDSTLAVRREVLSMMRNHMASVLDEARVFTASGNLLQAAAAEEAADRLAKDALAAETALAATMHEAQLKADEHATAQAAAEELQQVAESSSELVSHLLRIIDLQQEARTVTRRANELDVEHQRLEQEAKSRRSLAESASKDAELLQHESLQCRTNLNFAAADAHLSEARQCRASALQHSAAAASAEQAASAALAQHKTLVRHGDYLLREVQLRHVAAQHLQDALSCMRDKHHLVRRLRDAEYQQRCSQMSPAADEQSGDMVPELEVLQTQVTASNTTIQHHLASKASYVSAADHLHLATTSLHRAAECSSQAGAAMQELVKARMSAAAAGTATSASLLTDGRSTGATSAGLPASSRLALVPFNAAQEEAAGPRPHTATTSSMATTAPSFPASWQLHQAELRHRCLRGSILVLQAIAEAAKRACEARRRQVELSDQAASLVSDLAAKILEAEANADEAAGVEAAVRRSGVALDEDDEESLKAKLMINALLQQAEAYRGEATALQGRIKELEQEDRAADAEAADLEASLRRLQADHRHSLEALDLTERIAQCREQEAALRVQARALMSEVATLEHEAGSLESKAGQLRQQLTSASHSASSEDVANLMLVMQQMAAKAAAHRAAQQQRRAELEGLEAERGRLAGDVVQMAQRAEHVLQAGETQEQVRQASAHIQQLKSELSSAQSAHGECARMLEELRQQYEELAAAPQEPDPTTRAAAMGSGSSTLAPSTAVPTRQKQQIATTQAAITLSEQMLETHNQRLQVLQAAVAGWEAAKQRLHAVVRYQEQVMQQAEWHATLSRQHSELQAAAAEHVEKARQLRSEVGKGATAAGGGADREGRRSLEAPGVEATSAVRSQAAAIRTASEAARQHALADAEDALAVRAAALATEVSNQADRLLSESERVRPMLERLRLAASAAVSVARLQLVCVGICANQGNELTTMHEKLGTVRDLASRIQGLLEAADRHMRAGQGMEAAAARGQATAVQEVLQKDLKVVRSCRHRLTQLQSRMQDAKQEFSMAEGRMSQVMRPAAVGQSIAEYVHQACELHFECADRQRDILRLLRLAAEAMGRADVAQREYRASKEAAEQLAKSGKTQDAAVVQRAAAALDRYLADAESQRRILEAQAVQAADVCTSAMAAASLYHDLAGLSLRLLQHMDELDLHREEHSQLQGELETVGRSLEAARALLQQRRGEMEALSSQLEAHRKDAHALRRVGNDAQAHVREEAADLLTTQLAEIADGVVNIEQRCAALEKQQSLMSSLHAKSEARVGLLSQLARLCSAGVGHLLDARDAHLNHSTCMRNAALSSVEVIDNETALAKTEARVRELQESSMRLQREQHELFGFPGSDLDIDMAGGEHTEDPEAALRAANLARAELLMSQRQRAQLEQQLLASRGRAAQAELAAQSSQLRITKARQRAEDAQRLAECIVSMLEGSRAQVIDFGSLRTLGWNDGGSAAAGNNMQLSTGAMLPSPAATGSITTNNLSPGILAAAQLHSVTLQTMTEAALKFTQALDCAATAENSRSSALASEKAAQAAFEAAQRQQAVVGDLREAAEGANVAQEVQRMQNISHGDKDAAAGRPGAAGSGGLRGPGSSWLTSFGAAAAREAQDALAAAELELERLQHEAAYLEATAAQEHKLVSCLEQQHALLRRSSDCLLDMARFGIAAELKASPGMRASEAAAVFAACQRLSQQHAAAMLLTAPLDCCKEAEACLRASLERVREARSSREQALSRRLSALGAAAGRGEGTTTAAAASSCKSSTDDGSQRGSLHPFATAEEAAAAEVAALLSEHDQLLAEEERLLQQVQQLDDSASELLGEGAAQVHAFSAQWEEASRPAAESPERLERPALVSTAAAPPRMEVAAAVEPAKGSSTPTVSSLRGAVSVLPVRPGGGSRDGSSGSRSAINAPQAATLSLQPSVHQPVALSHDGSRDVVASISSQLERLPSLPSVVDRSSQQSPSGHRREASRGPGQSPARSEPRARPSGGATDEIDPDLVAMAAAAVARAKEAAAALATRGQAGSADGQRAYEAPSMAVNALPTMGGNARHESGLSAFMHPSSLDGSFSLPSSIPSVATSSHPGNYGPGSSVVAHGMESATDMGAPHGLLKRSSNGSFGTDADGSGRSRPAGPRQVPQQPHAGERGQQWPLRELPSCTTDTSNTLLSLPSSSLTDAMPSGPPRSSYPDWSLAARHGRPMHDASRPPSDTASSLLGSAAGLSRLQESAAAAAARQVPPTATAAPATAALPREAPALPRLSLPDDLDPVTASGLMHLWSTAALHYGRAQHIHDGSAQLLEQQWERCQLQLQLLQAEEVKARTGGRAAEADAAAATAAKWRQRASRLQTALQRQVAEASRYKALLRRATAMGERLQLLAAATATGSGRARLGGGSVTARVAAEMSGLMRHLVPRLPGSALAGCGALQALERLHGELVQHVAALNAVAAGLQAQSQRLFAKASGRSGKLRAHHGASEDAASYATAMAKSQSLAEQAASYGERAVELAGQAQSVQQLAERLSAETGQCAQASERLQRAAEQELAAQQALVQAVELLLCEAMRAVMLGDEGAASALDQDSVGRGDGAGSGLTGDLDSLLRAGHPPGVCLAAARGHARRGEDLSQEAARVVQGAKEQLEARLGTFARCMEEAAAALSAQASQRSRQQESLAVQGDAAALCVARARSKAATRQAAGDAASAEKYGRAVEGWVKQTEKLRREASVAASDVEELSMRSQALAGLASRLRPLQASLDRYLDEQLEAWASAALSRVHQRGV</sequence>
<dbReference type="PANTHER" id="PTHR47970">
    <property type="entry name" value="KINESIN-LIKE PROTEIN KIF11"/>
    <property type="match status" value="1"/>
</dbReference>
<feature type="compositionally biased region" description="Low complexity" evidence="6">
    <location>
        <begin position="5926"/>
        <end position="5936"/>
    </location>
</feature>
<gene>
    <name evidence="7" type="ORF">Agub_g619</name>
</gene>
<feature type="region of interest" description="Disordered" evidence="6">
    <location>
        <begin position="1780"/>
        <end position="1815"/>
    </location>
</feature>
<feature type="region of interest" description="Disordered" evidence="6">
    <location>
        <begin position="5926"/>
        <end position="5950"/>
    </location>
</feature>
<feature type="coiled-coil region" evidence="5">
    <location>
        <begin position="3069"/>
        <end position="3110"/>
    </location>
</feature>
<feature type="compositionally biased region" description="Low complexity" evidence="6">
    <location>
        <begin position="6332"/>
        <end position="6350"/>
    </location>
</feature>
<feature type="region of interest" description="Disordered" evidence="6">
    <location>
        <begin position="2085"/>
        <end position="2112"/>
    </location>
</feature>
<accession>A0AAD3DE24</accession>
<feature type="region of interest" description="Disordered" evidence="6">
    <location>
        <begin position="2475"/>
        <end position="2532"/>
    </location>
</feature>
<dbReference type="GO" id="GO:0005876">
    <property type="term" value="C:spindle microtubule"/>
    <property type="evidence" value="ECO:0007669"/>
    <property type="project" value="TreeGrafter"/>
</dbReference>
<dbReference type="InterPro" id="IPR047149">
    <property type="entry name" value="KIF11-like"/>
</dbReference>
<feature type="region of interest" description="Disordered" evidence="6">
    <location>
        <begin position="1992"/>
        <end position="2022"/>
    </location>
</feature>
<feature type="compositionally biased region" description="Polar residues" evidence="6">
    <location>
        <begin position="4899"/>
        <end position="4911"/>
    </location>
</feature>
<evidence type="ECO:0000256" key="5">
    <source>
        <dbReference type="SAM" id="Coils"/>
    </source>
</evidence>
<feature type="coiled-coil region" evidence="5">
    <location>
        <begin position="4665"/>
        <end position="4713"/>
    </location>
</feature>
<feature type="region of interest" description="Disordered" evidence="6">
    <location>
        <begin position="1272"/>
        <end position="1294"/>
    </location>
</feature>
<feature type="compositionally biased region" description="Basic and acidic residues" evidence="6">
    <location>
        <begin position="3608"/>
        <end position="3621"/>
    </location>
</feature>
<name>A0AAD3DE24_9CHLO</name>
<feature type="coiled-coil region" evidence="5">
    <location>
        <begin position="6685"/>
        <end position="6712"/>
    </location>
</feature>
<feature type="region of interest" description="Disordered" evidence="6">
    <location>
        <begin position="3019"/>
        <end position="3062"/>
    </location>
</feature>